<dbReference type="Gene3D" id="3.20.20.140">
    <property type="entry name" value="Metal-dependent hydrolases"/>
    <property type="match status" value="1"/>
</dbReference>
<dbReference type="PANTHER" id="PTHR21039:SF0">
    <property type="entry name" value="HISTIDINOL-PHOSPHATASE"/>
    <property type="match status" value="1"/>
</dbReference>
<keyword evidence="11" id="KW-1185">Reference proteome</keyword>
<keyword evidence="6 8" id="KW-0368">Histidine biosynthesis</keyword>
<evidence type="ECO:0000256" key="2">
    <source>
        <dbReference type="ARBA" id="ARBA00009152"/>
    </source>
</evidence>
<dbReference type="NCBIfam" id="TIGR01856">
    <property type="entry name" value="hisJ_fam"/>
    <property type="match status" value="1"/>
</dbReference>
<protein>
    <recommendedName>
        <fullName evidence="3 8">Histidinol-phosphatase</fullName>
        <shortName evidence="8">HolPase</shortName>
        <ecNumber evidence="3 8">3.1.3.15</ecNumber>
    </recommendedName>
</protein>
<evidence type="ECO:0000313" key="11">
    <source>
        <dbReference type="Proteomes" id="UP001280581"/>
    </source>
</evidence>
<name>A0AAN6RI06_9PLEO</name>
<comment type="catalytic activity">
    <reaction evidence="7 8">
        <text>L-histidinol phosphate + H2O = L-histidinol + phosphate</text>
        <dbReference type="Rhea" id="RHEA:14465"/>
        <dbReference type="ChEBI" id="CHEBI:15377"/>
        <dbReference type="ChEBI" id="CHEBI:43474"/>
        <dbReference type="ChEBI" id="CHEBI:57699"/>
        <dbReference type="ChEBI" id="CHEBI:57980"/>
        <dbReference type="EC" id="3.1.3.15"/>
    </reaction>
</comment>
<keyword evidence="4 8" id="KW-0028">Amino-acid biosynthesis</keyword>
<comment type="caution">
    <text evidence="10">The sequence shown here is derived from an EMBL/GenBank/DDBJ whole genome shotgun (WGS) entry which is preliminary data.</text>
</comment>
<dbReference type="GO" id="GO:0004401">
    <property type="term" value="F:histidinol-phosphatase activity"/>
    <property type="evidence" value="ECO:0007669"/>
    <property type="project" value="UniProtKB-UniRule"/>
</dbReference>
<feature type="domain" description="PHP" evidence="9">
    <location>
        <begin position="5"/>
        <end position="213"/>
    </location>
</feature>
<evidence type="ECO:0000256" key="3">
    <source>
        <dbReference type="ARBA" id="ARBA00013085"/>
    </source>
</evidence>
<reference evidence="10 11" key="1">
    <citation type="submission" date="2021-02" db="EMBL/GenBank/DDBJ databases">
        <title>Genome assembly of Pseudopithomyces chartarum.</title>
        <authorList>
            <person name="Jauregui R."/>
            <person name="Singh J."/>
            <person name="Voisey C."/>
        </authorList>
    </citation>
    <scope>NUCLEOTIDE SEQUENCE [LARGE SCALE GENOMIC DNA]</scope>
    <source>
        <strain evidence="10 11">AGR01</strain>
    </source>
</reference>
<evidence type="ECO:0000256" key="1">
    <source>
        <dbReference type="ARBA" id="ARBA00004970"/>
    </source>
</evidence>
<keyword evidence="5 8" id="KW-0378">Hydrolase</keyword>
<evidence type="ECO:0000256" key="4">
    <source>
        <dbReference type="ARBA" id="ARBA00022605"/>
    </source>
</evidence>
<evidence type="ECO:0000259" key="9">
    <source>
        <dbReference type="Pfam" id="PF02811"/>
    </source>
</evidence>
<dbReference type="CDD" id="cd12110">
    <property type="entry name" value="PHP_HisPPase_Hisj_like"/>
    <property type="match status" value="1"/>
</dbReference>
<accession>A0AAN6RI06</accession>
<dbReference type="Pfam" id="PF02811">
    <property type="entry name" value="PHP"/>
    <property type="match status" value="1"/>
</dbReference>
<comment type="similarity">
    <text evidence="2 8">Belongs to the PHP hydrolase family. HisK subfamily.</text>
</comment>
<organism evidence="10 11">
    <name type="scientific">Pseudopithomyces chartarum</name>
    <dbReference type="NCBI Taxonomy" id="1892770"/>
    <lineage>
        <taxon>Eukaryota</taxon>
        <taxon>Fungi</taxon>
        <taxon>Dikarya</taxon>
        <taxon>Ascomycota</taxon>
        <taxon>Pezizomycotina</taxon>
        <taxon>Dothideomycetes</taxon>
        <taxon>Pleosporomycetidae</taxon>
        <taxon>Pleosporales</taxon>
        <taxon>Massarineae</taxon>
        <taxon>Didymosphaeriaceae</taxon>
        <taxon>Pseudopithomyces</taxon>
    </lineage>
</organism>
<dbReference type="AlphaFoldDB" id="A0AAN6RI06"/>
<dbReference type="InterPro" id="IPR004013">
    <property type="entry name" value="PHP_dom"/>
</dbReference>
<dbReference type="PANTHER" id="PTHR21039">
    <property type="entry name" value="HISTIDINOL PHOSPHATASE-RELATED"/>
    <property type="match status" value="1"/>
</dbReference>
<dbReference type="EC" id="3.1.3.15" evidence="3 8"/>
<evidence type="ECO:0000256" key="6">
    <source>
        <dbReference type="ARBA" id="ARBA00023102"/>
    </source>
</evidence>
<sequence>MPYSHHSHSGQFCGHAKHTLEEVVQDAIAKGFHTFALTEHIPRPIEDFYPEETDSHTVESLAKLFDDFLVEADRVRAVYSSQIKLLIGFESEWIRPSTHQIIEGIFKKYKFDFFMGSIHHTHTIPIDFDRVTYERARAVAGGTDEKLFENYFDEQYEMLKALNPPVVGHFDLIRLLSDHRDTSFQGMNGVWERMLRNLRYIASYGGVLELNSAGLRKGLAEPYPCSPVCLAFQEMGGRFAMSDDSHGTDQVGTNYPRLLQFIQKVGIKEVFYVDRNAEITDSRFSAGLSSIIVDDLVQLPFWISAQ</sequence>
<evidence type="ECO:0000313" key="10">
    <source>
        <dbReference type="EMBL" id="KAK3209465.1"/>
    </source>
</evidence>
<dbReference type="InterPro" id="IPR016195">
    <property type="entry name" value="Pol/histidinol_Pase-like"/>
</dbReference>
<evidence type="ECO:0000256" key="5">
    <source>
        <dbReference type="ARBA" id="ARBA00022801"/>
    </source>
</evidence>
<dbReference type="EMBL" id="WVTA01000006">
    <property type="protein sequence ID" value="KAK3209465.1"/>
    <property type="molecule type" value="Genomic_DNA"/>
</dbReference>
<proteinExistence type="inferred from homology"/>
<gene>
    <name evidence="10" type="ORF">GRF29_69g1893742</name>
</gene>
<dbReference type="InterPro" id="IPR010140">
    <property type="entry name" value="Histidinol_P_phosphatase_HisJ"/>
</dbReference>
<dbReference type="Proteomes" id="UP001280581">
    <property type="component" value="Unassembled WGS sequence"/>
</dbReference>
<evidence type="ECO:0000256" key="7">
    <source>
        <dbReference type="ARBA" id="ARBA00049158"/>
    </source>
</evidence>
<comment type="pathway">
    <text evidence="1 8">Amino-acid biosynthesis; L-histidine biosynthesis; L-histidine from 5-phospho-alpha-D-ribose 1-diphosphate: step 8/9.</text>
</comment>
<dbReference type="SUPFAM" id="SSF89550">
    <property type="entry name" value="PHP domain-like"/>
    <property type="match status" value="1"/>
</dbReference>
<dbReference type="GO" id="GO:0000105">
    <property type="term" value="P:L-histidine biosynthetic process"/>
    <property type="evidence" value="ECO:0007669"/>
    <property type="project" value="UniProtKB-UniRule"/>
</dbReference>
<evidence type="ECO:0000256" key="8">
    <source>
        <dbReference type="RuleBase" id="RU366003"/>
    </source>
</evidence>
<dbReference type="GO" id="GO:0005737">
    <property type="term" value="C:cytoplasm"/>
    <property type="evidence" value="ECO:0007669"/>
    <property type="project" value="TreeGrafter"/>
</dbReference>
<dbReference type="FunFam" id="3.20.20.140:FF:000059">
    <property type="entry name" value="Histidinol-phosphatase"/>
    <property type="match status" value="1"/>
</dbReference>